<evidence type="ECO:0000259" key="1">
    <source>
        <dbReference type="Pfam" id="PF13173"/>
    </source>
</evidence>
<dbReference type="Pfam" id="PF13635">
    <property type="entry name" value="DUF4143"/>
    <property type="match status" value="1"/>
</dbReference>
<sequence length="406" mass="47534">MSFLINRPIYVDKIMTYADTPFVKILTGIRRCGKSTILKMLMDKMKERGIHEEQILHYSFDSLEYEDIKTAKALFAHFKQHLFLKGKTYLFLDEIQEVKSWEKVVNSLMADYDVDIYVTGSNSRMMSSEISTYLTGRYIAFRIYPLSFSEYMTFRKKYTEILDSYTELANYLRLGGFPAVHLQKYTPDEVYTIVRDIYNSTIFTDIVRRNQIRKVDQLERIVKFAFDNVGRTFSAASISKYLKSENRAIDNETVYNYLSKLESAYILHRCSRFDVQGKEILKTQEKFYLADPALRYSVLGYSANSVAAMLENIIYLELLRRGYDVYVGKLENAEIDFIAIKQENKLYIQVTQEIGSPETEKREYGRLLDIRDNYPKYVLRTDAFAGGNYEGIKTMHVADFLLSDEY</sequence>
<keyword evidence="4" id="KW-1185">Reference proteome</keyword>
<feature type="domain" description="DUF4143" evidence="2">
    <location>
        <begin position="205"/>
        <end position="350"/>
    </location>
</feature>
<protein>
    <submittedName>
        <fullName evidence="3">ATP-binding protein</fullName>
    </submittedName>
</protein>
<evidence type="ECO:0000259" key="2">
    <source>
        <dbReference type="Pfam" id="PF13635"/>
    </source>
</evidence>
<dbReference type="PANTHER" id="PTHR33295">
    <property type="entry name" value="ATPASE"/>
    <property type="match status" value="1"/>
</dbReference>
<dbReference type="Gene3D" id="1.10.10.10">
    <property type="entry name" value="Winged helix-like DNA-binding domain superfamily/Winged helix DNA-binding domain"/>
    <property type="match status" value="1"/>
</dbReference>
<reference evidence="3 4" key="1">
    <citation type="submission" date="2024-03" db="EMBL/GenBank/DDBJ databases">
        <title>Human intestinal bacterial collection.</title>
        <authorList>
            <person name="Pauvert C."/>
            <person name="Hitch T.C.A."/>
            <person name="Clavel T."/>
        </authorList>
    </citation>
    <scope>NUCLEOTIDE SEQUENCE [LARGE SCALE GENOMIC DNA]</scope>
    <source>
        <strain evidence="3 4">CLA-SR-H021</strain>
    </source>
</reference>
<feature type="domain" description="AAA" evidence="1">
    <location>
        <begin position="23"/>
        <end position="152"/>
    </location>
</feature>
<dbReference type="EMBL" id="JBBMFM010000004">
    <property type="protein sequence ID" value="MEQ2423692.1"/>
    <property type="molecule type" value="Genomic_DNA"/>
</dbReference>
<keyword evidence="3" id="KW-0067">ATP-binding</keyword>
<organism evidence="3 4">
    <name type="scientific">Enterocloster hominis</name>
    <name type="common">ex Hitch et al. 2024</name>
    <dbReference type="NCBI Taxonomy" id="1917870"/>
    <lineage>
        <taxon>Bacteria</taxon>
        <taxon>Bacillati</taxon>
        <taxon>Bacillota</taxon>
        <taxon>Clostridia</taxon>
        <taxon>Lachnospirales</taxon>
        <taxon>Lachnospiraceae</taxon>
        <taxon>Enterocloster</taxon>
    </lineage>
</organism>
<evidence type="ECO:0000313" key="4">
    <source>
        <dbReference type="Proteomes" id="UP001454086"/>
    </source>
</evidence>
<keyword evidence="3" id="KW-0547">Nucleotide-binding</keyword>
<dbReference type="InterPro" id="IPR036388">
    <property type="entry name" value="WH-like_DNA-bd_sf"/>
</dbReference>
<dbReference type="SUPFAM" id="SSF52540">
    <property type="entry name" value="P-loop containing nucleoside triphosphate hydrolases"/>
    <property type="match status" value="1"/>
</dbReference>
<dbReference type="InterPro" id="IPR041682">
    <property type="entry name" value="AAA_14"/>
</dbReference>
<dbReference type="InterPro" id="IPR025420">
    <property type="entry name" value="DUF4143"/>
</dbReference>
<proteinExistence type="predicted"/>
<dbReference type="PANTHER" id="PTHR33295:SF20">
    <property type="entry name" value="ATPASE"/>
    <property type="match status" value="1"/>
</dbReference>
<dbReference type="Proteomes" id="UP001454086">
    <property type="component" value="Unassembled WGS sequence"/>
</dbReference>
<dbReference type="GO" id="GO:0005524">
    <property type="term" value="F:ATP binding"/>
    <property type="evidence" value="ECO:0007669"/>
    <property type="project" value="UniProtKB-KW"/>
</dbReference>
<dbReference type="InterPro" id="IPR027417">
    <property type="entry name" value="P-loop_NTPase"/>
</dbReference>
<evidence type="ECO:0000313" key="3">
    <source>
        <dbReference type="EMBL" id="MEQ2423692.1"/>
    </source>
</evidence>
<dbReference type="Pfam" id="PF13173">
    <property type="entry name" value="AAA_14"/>
    <property type="match status" value="1"/>
</dbReference>
<accession>A0ABV1CZX2</accession>
<gene>
    <name evidence="3" type="ORF">WMQ36_01780</name>
</gene>
<comment type="caution">
    <text evidence="3">The sequence shown here is derived from an EMBL/GenBank/DDBJ whole genome shotgun (WGS) entry which is preliminary data.</text>
</comment>
<name>A0ABV1CZX2_9FIRM</name>